<organism evidence="3 4">
    <name type="scientific">Pendulispora brunnea</name>
    <dbReference type="NCBI Taxonomy" id="2905690"/>
    <lineage>
        <taxon>Bacteria</taxon>
        <taxon>Pseudomonadati</taxon>
        <taxon>Myxococcota</taxon>
        <taxon>Myxococcia</taxon>
        <taxon>Myxococcales</taxon>
        <taxon>Sorangiineae</taxon>
        <taxon>Pendulisporaceae</taxon>
        <taxon>Pendulispora</taxon>
    </lineage>
</organism>
<proteinExistence type="predicted"/>
<protein>
    <submittedName>
        <fullName evidence="3">Zinc-dependent metalloprotease</fullName>
    </submittedName>
</protein>
<dbReference type="InterPro" id="IPR032534">
    <property type="entry name" value="EcxA_zinc-bd"/>
</dbReference>
<keyword evidence="4" id="KW-1185">Reference proteome</keyword>
<dbReference type="GO" id="GO:0008237">
    <property type="term" value="F:metallopeptidase activity"/>
    <property type="evidence" value="ECO:0007669"/>
    <property type="project" value="UniProtKB-KW"/>
</dbReference>
<feature type="domain" description="EcxA zinc-binding" evidence="2">
    <location>
        <begin position="473"/>
        <end position="537"/>
    </location>
</feature>
<evidence type="ECO:0000313" key="4">
    <source>
        <dbReference type="Proteomes" id="UP001379533"/>
    </source>
</evidence>
<evidence type="ECO:0000256" key="1">
    <source>
        <dbReference type="SAM" id="SignalP"/>
    </source>
</evidence>
<evidence type="ECO:0000259" key="2">
    <source>
        <dbReference type="Pfam" id="PF16313"/>
    </source>
</evidence>
<reference evidence="3 4" key="1">
    <citation type="submission" date="2021-12" db="EMBL/GenBank/DDBJ databases">
        <title>Discovery of the Pendulisporaceae a myxobacterial family with distinct sporulation behavior and unique specialized metabolism.</title>
        <authorList>
            <person name="Garcia R."/>
            <person name="Popoff A."/>
            <person name="Bader C.D."/>
            <person name="Loehr J."/>
            <person name="Walesch S."/>
            <person name="Walt C."/>
            <person name="Boldt J."/>
            <person name="Bunk B."/>
            <person name="Haeckl F.J.F.P.J."/>
            <person name="Gunesch A.P."/>
            <person name="Birkelbach J."/>
            <person name="Nuebel U."/>
            <person name="Pietschmann T."/>
            <person name="Bach T."/>
            <person name="Mueller R."/>
        </authorList>
    </citation>
    <scope>NUCLEOTIDE SEQUENCE [LARGE SCALE GENOMIC DNA]</scope>
    <source>
        <strain evidence="3 4">MSr12523</strain>
    </source>
</reference>
<accession>A0ABZ2KH29</accession>
<dbReference type="Pfam" id="PF16313">
    <property type="entry name" value="DUF4953"/>
    <property type="match status" value="1"/>
</dbReference>
<feature type="chain" id="PRO_5045860353" evidence="1">
    <location>
        <begin position="25"/>
        <end position="756"/>
    </location>
</feature>
<dbReference type="PROSITE" id="PS51257">
    <property type="entry name" value="PROKAR_LIPOPROTEIN"/>
    <property type="match status" value="1"/>
</dbReference>
<dbReference type="PANTHER" id="PTHR38478:SF1">
    <property type="entry name" value="ZINC DEPENDENT METALLOPROTEASE DOMAIN LIPOPROTEIN"/>
    <property type="match status" value="1"/>
</dbReference>
<name>A0ABZ2KH29_9BACT</name>
<feature type="signal peptide" evidence="1">
    <location>
        <begin position="1"/>
        <end position="24"/>
    </location>
</feature>
<dbReference type="SUPFAM" id="SSF55486">
    <property type="entry name" value="Metalloproteases ('zincins'), catalytic domain"/>
    <property type="match status" value="1"/>
</dbReference>
<dbReference type="InterPro" id="IPR024079">
    <property type="entry name" value="MetalloPept_cat_dom_sf"/>
</dbReference>
<dbReference type="RefSeq" id="WP_394846298.1">
    <property type="nucleotide sequence ID" value="NZ_CP089982.1"/>
</dbReference>
<keyword evidence="1" id="KW-0732">Signal</keyword>
<dbReference type="Proteomes" id="UP001379533">
    <property type="component" value="Chromosome"/>
</dbReference>
<keyword evidence="3" id="KW-0482">Metalloprotease</keyword>
<dbReference type="Gene3D" id="3.40.390.10">
    <property type="entry name" value="Collagenase (Catalytic Domain)"/>
    <property type="match status" value="1"/>
</dbReference>
<sequence>MSLARTFRGVHLSLALVAPAVVVAAGCAQTGHSSPDESNVLSKGDAFVAIDRPPRSAAQGLVTQSVPSTDTPRSFYLAINRRELGERYFLTAYVKDYYPGTVGSLLTTLGVGAAISLGVRVVTFREQNGKLFVFDAANNYATSDTFDPSLIIEAYPIVKSSGFDELTGSENYVLFDPAAGLNRFGALSDSFASGSQPSHFQIDLAFLQKFRKLSDGVTFEEVFTGFNDDKILNPRDGLESNRFKVSGTLGLSLRRYLESPDYVASALPSKEFYFRSARHSRKNTGTASQTPIKWNIHPGGKPITWLLSNHFLELKDDPVYAPYDIVGALERGIERWNDVFGFKALQVKVGSPDDSFADDDKNYIIFDADPTQGFALANERTNPNTGEIRGASVYFGAKMLSVLNELADDPPASTEVAQSDVTPPTHGAVPGLAWGDFRSEPLCALWAPAIAELHSAAQAAGTLPPLTKKQKFEGYITWLIGHEIGHTLGLRHNFKGSLQAPSSSVMDYVIVDDSPRLGSPRPYDLAAIKWLYGLSREEPTQPFCVDADVKLDPDCSRYDFGTNPLADDAAPFYDNVLTTFLNGTGDPPNYSLNRVLRWVRTGTPAQHLQAWKAALGPLKVPVDANKVATIPGYAARVNQATNRLFSRLYLDPLDDRADLYHKDALLDDPPYDAEVTPLIMAELKANLLNGDSIRSYATRRMTVAVLKKLQLTAALSVLVESRATIQATRPGLTGDDAVLTDELLSRIDAAVKSYFN</sequence>
<evidence type="ECO:0000313" key="3">
    <source>
        <dbReference type="EMBL" id="WXA95691.1"/>
    </source>
</evidence>
<gene>
    <name evidence="3" type="ORF">LZC95_02390</name>
</gene>
<dbReference type="PANTHER" id="PTHR38478">
    <property type="entry name" value="PEPTIDASE M1A AND M12B"/>
    <property type="match status" value="1"/>
</dbReference>
<dbReference type="EMBL" id="CP089982">
    <property type="protein sequence ID" value="WXA95691.1"/>
    <property type="molecule type" value="Genomic_DNA"/>
</dbReference>
<keyword evidence="3" id="KW-0378">Hydrolase</keyword>
<keyword evidence="3" id="KW-0645">Protease</keyword>